<organism evidence="2 3">
    <name type="scientific">Nyctereutes procyonoides</name>
    <name type="common">Raccoon dog</name>
    <name type="synonym">Canis procyonoides</name>
    <dbReference type="NCBI Taxonomy" id="34880"/>
    <lineage>
        <taxon>Eukaryota</taxon>
        <taxon>Metazoa</taxon>
        <taxon>Chordata</taxon>
        <taxon>Craniata</taxon>
        <taxon>Vertebrata</taxon>
        <taxon>Euteleostomi</taxon>
        <taxon>Mammalia</taxon>
        <taxon>Eutheria</taxon>
        <taxon>Laurasiatheria</taxon>
        <taxon>Carnivora</taxon>
        <taxon>Caniformia</taxon>
        <taxon>Canidae</taxon>
        <taxon>Nyctereutes</taxon>
    </lineage>
</organism>
<evidence type="ECO:0000256" key="1">
    <source>
        <dbReference type="SAM" id="MobiDB-lite"/>
    </source>
</evidence>
<reference evidence="2" key="1">
    <citation type="submission" date="2020-12" db="EMBL/GenBank/DDBJ databases">
        <authorList>
            <consortium name="Molecular Ecology Group"/>
        </authorList>
    </citation>
    <scope>NUCLEOTIDE SEQUENCE</scope>
    <source>
        <strain evidence="2">TBG_1078</strain>
    </source>
</reference>
<dbReference type="AlphaFoldDB" id="A0A811YYW8"/>
<sequence length="200" mass="22386">MGPLLCIGKMEPSGPEQHCENQRNLLHFDQQAPGPMVLGLHTCCLSKRPWICPPGRSLEAKEPVGSLCYLSKSPPGSPKNSSHSLLRLRLQSRWPLTPKGPSTQLTDLDPFLSFKPITEKEATDHPPLPRSPHPPNPPVLREHSSEAPVLILCTTEQDPSLGSHITPQARESYDGRWHRKSLPRGCILFRTRWLPSKRVQ</sequence>
<dbReference type="Proteomes" id="UP000645828">
    <property type="component" value="Unassembled WGS sequence"/>
</dbReference>
<comment type="caution">
    <text evidence="2">The sequence shown here is derived from an EMBL/GenBank/DDBJ whole genome shotgun (WGS) entry which is preliminary data.</text>
</comment>
<feature type="compositionally biased region" description="Pro residues" evidence="1">
    <location>
        <begin position="126"/>
        <end position="138"/>
    </location>
</feature>
<protein>
    <submittedName>
        <fullName evidence="2">(raccoon dog) hypothetical protein</fullName>
    </submittedName>
</protein>
<feature type="region of interest" description="Disordered" evidence="1">
    <location>
        <begin position="120"/>
        <end position="141"/>
    </location>
</feature>
<evidence type="ECO:0000313" key="3">
    <source>
        <dbReference type="Proteomes" id="UP000645828"/>
    </source>
</evidence>
<keyword evidence="3" id="KW-1185">Reference proteome</keyword>
<gene>
    <name evidence="2" type="ORF">NYPRO_LOCUS14134</name>
</gene>
<accession>A0A811YYW8</accession>
<name>A0A811YYW8_NYCPR</name>
<evidence type="ECO:0000313" key="2">
    <source>
        <dbReference type="EMBL" id="CAD7681342.1"/>
    </source>
</evidence>
<proteinExistence type="predicted"/>
<dbReference type="EMBL" id="CAJHUB010000751">
    <property type="protein sequence ID" value="CAD7681342.1"/>
    <property type="molecule type" value="Genomic_DNA"/>
</dbReference>
<dbReference type="Pfam" id="PF15720">
    <property type="entry name" value="DUF4675"/>
    <property type="match status" value="2"/>
</dbReference>